<organism evidence="12 13">
    <name type="scientific">Cylindrotheca closterium</name>
    <dbReference type="NCBI Taxonomy" id="2856"/>
    <lineage>
        <taxon>Eukaryota</taxon>
        <taxon>Sar</taxon>
        <taxon>Stramenopiles</taxon>
        <taxon>Ochrophyta</taxon>
        <taxon>Bacillariophyta</taxon>
        <taxon>Bacillariophyceae</taxon>
        <taxon>Bacillariophycidae</taxon>
        <taxon>Bacillariales</taxon>
        <taxon>Bacillariaceae</taxon>
        <taxon>Cylindrotheca</taxon>
    </lineage>
</organism>
<dbReference type="CDD" id="cd15777">
    <property type="entry name" value="CRBN_C_like"/>
    <property type="match status" value="1"/>
</dbReference>
<dbReference type="AlphaFoldDB" id="A0AAD2FF60"/>
<keyword evidence="6" id="KW-0833">Ubl conjugation pathway</keyword>
<dbReference type="PROSITE" id="PS51787">
    <property type="entry name" value="LON_N"/>
    <property type="match status" value="1"/>
</dbReference>
<feature type="region of interest" description="Disordered" evidence="9">
    <location>
        <begin position="227"/>
        <end position="250"/>
    </location>
</feature>
<keyword evidence="5" id="KW-0479">Metal-binding</keyword>
<dbReference type="InterPro" id="IPR003111">
    <property type="entry name" value="Lon_prtase_N"/>
</dbReference>
<comment type="subcellular location">
    <subcellularLocation>
        <location evidence="1">Nucleus</location>
    </subcellularLocation>
</comment>
<feature type="domain" description="Lon N-terminal" evidence="10">
    <location>
        <begin position="68"/>
        <end position="380"/>
    </location>
</feature>
<reference evidence="12" key="1">
    <citation type="submission" date="2023-08" db="EMBL/GenBank/DDBJ databases">
        <authorList>
            <person name="Audoor S."/>
            <person name="Bilcke G."/>
        </authorList>
    </citation>
    <scope>NUCLEOTIDE SEQUENCE</scope>
</reference>
<comment type="pathway">
    <text evidence="2">Protein modification; protein ubiquitination.</text>
</comment>
<evidence type="ECO:0000256" key="7">
    <source>
        <dbReference type="ARBA" id="ARBA00022833"/>
    </source>
</evidence>
<dbReference type="InterPro" id="IPR015947">
    <property type="entry name" value="PUA-like_sf"/>
</dbReference>
<dbReference type="Gene3D" id="2.30.130.40">
    <property type="entry name" value="LON domain-like"/>
    <property type="match status" value="1"/>
</dbReference>
<gene>
    <name evidence="12" type="ORF">CYCCA115_LOCUS3810</name>
</gene>
<dbReference type="Gene3D" id="1.20.58.1480">
    <property type="match status" value="1"/>
</dbReference>
<keyword evidence="13" id="KW-1185">Reference proteome</keyword>
<protein>
    <recommendedName>
        <fullName evidence="4">Protein cereblon</fullName>
    </recommendedName>
</protein>
<dbReference type="Gene3D" id="2.170.150.20">
    <property type="entry name" value="Peptide methionine sulfoxide reductase"/>
    <property type="match status" value="1"/>
</dbReference>
<feature type="compositionally biased region" description="Polar residues" evidence="9">
    <location>
        <begin position="504"/>
        <end position="520"/>
    </location>
</feature>
<feature type="region of interest" description="Disordered" evidence="9">
    <location>
        <begin position="500"/>
        <end position="520"/>
    </location>
</feature>
<dbReference type="Pfam" id="PF02190">
    <property type="entry name" value="LON_substr_bdg"/>
    <property type="match status" value="1"/>
</dbReference>
<evidence type="ECO:0000256" key="4">
    <source>
        <dbReference type="ARBA" id="ARBA00014394"/>
    </source>
</evidence>
<dbReference type="SUPFAM" id="SSF88697">
    <property type="entry name" value="PUA domain-like"/>
    <property type="match status" value="1"/>
</dbReference>
<proteinExistence type="inferred from homology"/>
<dbReference type="FunFam" id="2.170.150.20:FF:000007">
    <property type="entry name" value="Protein cereblon"/>
    <property type="match status" value="1"/>
</dbReference>
<name>A0AAD2FF60_9STRA</name>
<evidence type="ECO:0000256" key="9">
    <source>
        <dbReference type="SAM" id="MobiDB-lite"/>
    </source>
</evidence>
<comment type="similarity">
    <text evidence="3">Belongs to the CRBN family.</text>
</comment>
<evidence type="ECO:0000256" key="6">
    <source>
        <dbReference type="ARBA" id="ARBA00022786"/>
    </source>
</evidence>
<accession>A0AAD2FF60</accession>
<feature type="region of interest" description="Disordered" evidence="9">
    <location>
        <begin position="1"/>
        <end position="29"/>
    </location>
</feature>
<dbReference type="Pfam" id="PF03226">
    <property type="entry name" value="Yippee-Mis18"/>
    <property type="match status" value="1"/>
</dbReference>
<evidence type="ECO:0000256" key="5">
    <source>
        <dbReference type="ARBA" id="ARBA00022723"/>
    </source>
</evidence>
<evidence type="ECO:0000313" key="12">
    <source>
        <dbReference type="EMBL" id="CAJ1934470.1"/>
    </source>
</evidence>
<dbReference type="PANTHER" id="PTHR46732">
    <property type="entry name" value="ATP-DEPENDENT PROTEASE LA (LON) DOMAIN PROTEIN"/>
    <property type="match status" value="1"/>
</dbReference>
<dbReference type="InterPro" id="IPR046336">
    <property type="entry name" value="Lon_prtase_N_sf"/>
</dbReference>
<comment type="caution">
    <text evidence="12">The sequence shown here is derived from an EMBL/GenBank/DDBJ whole genome shotgun (WGS) entry which is preliminary data.</text>
</comment>
<evidence type="ECO:0000256" key="8">
    <source>
        <dbReference type="ARBA" id="ARBA00023242"/>
    </source>
</evidence>
<evidence type="ECO:0000256" key="2">
    <source>
        <dbReference type="ARBA" id="ARBA00004906"/>
    </source>
</evidence>
<dbReference type="InterPro" id="IPR004910">
    <property type="entry name" value="Yippee/Mis18/Cereblon"/>
</dbReference>
<dbReference type="EMBL" id="CAKOGP040000335">
    <property type="protein sequence ID" value="CAJ1934470.1"/>
    <property type="molecule type" value="Genomic_DNA"/>
</dbReference>
<keyword evidence="8" id="KW-0539">Nucleus</keyword>
<evidence type="ECO:0000259" key="11">
    <source>
        <dbReference type="PROSITE" id="PS51788"/>
    </source>
</evidence>
<dbReference type="PANTHER" id="PTHR46732:SF8">
    <property type="entry name" value="ATP-DEPENDENT PROTEASE LA (LON) DOMAIN PROTEIN"/>
    <property type="match status" value="1"/>
</dbReference>
<sequence length="520" mass="58190">MEDDTNYSQDQASESSFDENSTGASNLGDSSVALPRDHSYLVTAHPLLSAYKPQKISNNISNRRFVDLPVLELYGVVLFPGSTIPVKLRERSWIEYLGRQIAIMRELPHLQSEVRLGILAYKPDPTERRRGRASSDRSLAGRIGTIATIKYTHERTDMKSNTVNGDNVWQRYQNGTELVFTAVGTHRFRIVGPASSSEQGSTLGDRIYEVEELMDTSLPLPPIQRMFSTPPEYSKKDSIDDDSVGGEMKQGSYVDESNTITQTNDRLYRHTVRAWCLAQITPTPYFVHRNKSPWRLVSQVVEKINASGGRNHLPCLVDEVGASSSSPSVSVSPTLSHPTKFSFWCASNLALSESDRLALLETSSTYERLLLLDQHVEELSSGNRPIVCARCDQSLSTVKFVFTVQGAEGTTSAYVNDHGYIHQITTLRLVDVQSVMLEGDPHTENSYFPGYSWTVCYCRSCLSLLGWMFRRVHHNIPLSKDRPNNFFGFQSSSVLVLEGRDSNGQRNQISPQDQSVSDSD</sequence>
<dbReference type="Proteomes" id="UP001295423">
    <property type="component" value="Unassembled WGS sequence"/>
</dbReference>
<dbReference type="PROSITE" id="PS51788">
    <property type="entry name" value="CULT"/>
    <property type="match status" value="1"/>
</dbReference>
<evidence type="ECO:0000313" key="13">
    <source>
        <dbReference type="Proteomes" id="UP001295423"/>
    </source>
</evidence>
<feature type="domain" description="CULT" evidence="11">
    <location>
        <begin position="383"/>
        <end position="498"/>
    </location>
</feature>
<keyword evidence="7" id="KW-0862">Zinc</keyword>
<evidence type="ECO:0000259" key="10">
    <source>
        <dbReference type="PROSITE" id="PS51787"/>
    </source>
</evidence>
<dbReference type="InterPro" id="IPR034750">
    <property type="entry name" value="CULT"/>
</dbReference>
<evidence type="ECO:0000256" key="3">
    <source>
        <dbReference type="ARBA" id="ARBA00005293"/>
    </source>
</evidence>
<evidence type="ECO:0000256" key="1">
    <source>
        <dbReference type="ARBA" id="ARBA00004123"/>
    </source>
</evidence>